<dbReference type="InterPro" id="IPR018490">
    <property type="entry name" value="cNMP-bd_dom_sf"/>
</dbReference>
<gene>
    <name evidence="1" type="ORF">DRW42_02095</name>
</gene>
<proteinExistence type="predicted"/>
<dbReference type="InterPro" id="IPR014710">
    <property type="entry name" value="RmlC-like_jellyroll"/>
</dbReference>
<reference evidence="1 2" key="1">
    <citation type="submission" date="2018-07" db="EMBL/GenBank/DDBJ databases">
        <title>A draft genome of a endophytic bacteria, a new species of Pedobacter.</title>
        <authorList>
            <person name="Zhang Z.D."/>
            <person name="Chen Z.J."/>
        </authorList>
    </citation>
    <scope>NUCLEOTIDE SEQUENCE [LARGE SCALE GENOMIC DNA]</scope>
    <source>
        <strain evidence="1 2">RS10</strain>
    </source>
</reference>
<evidence type="ECO:0000313" key="1">
    <source>
        <dbReference type="EMBL" id="RBQ12072.1"/>
    </source>
</evidence>
<comment type="caution">
    <text evidence="1">The sequence shown here is derived from an EMBL/GenBank/DDBJ whole genome shotgun (WGS) entry which is preliminary data.</text>
</comment>
<dbReference type="EMBL" id="QNQU01000001">
    <property type="protein sequence ID" value="RBQ12072.1"/>
    <property type="molecule type" value="Genomic_DNA"/>
</dbReference>
<dbReference type="SUPFAM" id="SSF51206">
    <property type="entry name" value="cAMP-binding domain-like"/>
    <property type="match status" value="1"/>
</dbReference>
<evidence type="ECO:0000313" key="2">
    <source>
        <dbReference type="Proteomes" id="UP000252081"/>
    </source>
</evidence>
<sequence>MVKHQGCPGLLVQQLDKAKKGHFFTGKKKMETEYYFAALRKYDQLPIGLEAYLTQALKTRQFKKKQKITQNTPTETFLSCITSGAARLYSTDRETHQEQSLDFFFKGDFIPLIYHTDLNQKKDLSIEFLEDTTALAITEKHYLFLPKIFPQILHLYHNIQQKHYLNQIERNILREILSAQTRYDQLQTLRPELFNRLSIIDMASFLGIHPNTLSALRGKK</sequence>
<protein>
    <recommendedName>
        <fullName evidence="3">Crp/Fnr family transcriptional regulator</fullName>
    </recommendedName>
</protein>
<dbReference type="Proteomes" id="UP000252081">
    <property type="component" value="Unassembled WGS sequence"/>
</dbReference>
<accession>A0A366LG10</accession>
<organism evidence="1 2">
    <name type="scientific">Pedobacter miscanthi</name>
    <dbReference type="NCBI Taxonomy" id="2259170"/>
    <lineage>
        <taxon>Bacteria</taxon>
        <taxon>Pseudomonadati</taxon>
        <taxon>Bacteroidota</taxon>
        <taxon>Sphingobacteriia</taxon>
        <taxon>Sphingobacteriales</taxon>
        <taxon>Sphingobacteriaceae</taxon>
        <taxon>Pedobacter</taxon>
    </lineage>
</organism>
<keyword evidence="2" id="KW-1185">Reference proteome</keyword>
<evidence type="ECO:0008006" key="3">
    <source>
        <dbReference type="Google" id="ProtNLM"/>
    </source>
</evidence>
<dbReference type="Gene3D" id="2.60.120.10">
    <property type="entry name" value="Jelly Rolls"/>
    <property type="match status" value="1"/>
</dbReference>
<name>A0A366LG10_9SPHI</name>
<dbReference type="AlphaFoldDB" id="A0A366LG10"/>